<proteinExistence type="predicted"/>
<dbReference type="InterPro" id="IPR024364">
    <property type="entry name" value="Baseplate_phage_T4-like"/>
</dbReference>
<dbReference type="Pfam" id="PF12322">
    <property type="entry name" value="T4_baseplate"/>
    <property type="match status" value="1"/>
</dbReference>
<comment type="caution">
    <text evidence="1">The sequence shown here is derived from an EMBL/GenBank/DDBJ whole genome shotgun (WGS) entry which is preliminary data.</text>
</comment>
<dbReference type="EMBL" id="JAGGMR010000001">
    <property type="protein sequence ID" value="MBP2192973.1"/>
    <property type="molecule type" value="Genomic_DNA"/>
</dbReference>
<gene>
    <name evidence="1" type="ORF">BJ987_005874</name>
</gene>
<organism evidence="1 2">
    <name type="scientific">Nocardia goodfellowii</name>
    <dbReference type="NCBI Taxonomy" id="882446"/>
    <lineage>
        <taxon>Bacteria</taxon>
        <taxon>Bacillati</taxon>
        <taxon>Actinomycetota</taxon>
        <taxon>Actinomycetes</taxon>
        <taxon>Mycobacteriales</taxon>
        <taxon>Nocardiaceae</taxon>
        <taxon>Nocardia</taxon>
    </lineage>
</organism>
<accession>A0ABS4QN58</accession>
<protein>
    <submittedName>
        <fullName evidence="1">RNA-binding Zn-ribbon protein involved in translation (DUF1610 family)</fullName>
    </submittedName>
</protein>
<reference evidence="1 2" key="1">
    <citation type="submission" date="2021-03" db="EMBL/GenBank/DDBJ databases">
        <title>Sequencing the genomes of 1000 actinobacteria strains.</title>
        <authorList>
            <person name="Klenk H.-P."/>
        </authorList>
    </citation>
    <scope>NUCLEOTIDE SEQUENCE [LARGE SCALE GENOMIC DNA]</scope>
    <source>
        <strain evidence="1 2">DSM 45516</strain>
    </source>
</reference>
<keyword evidence="2" id="KW-1185">Reference proteome</keyword>
<dbReference type="RefSeq" id="WP_209896176.1">
    <property type="nucleotide sequence ID" value="NZ_JAGGMR010000001.1"/>
</dbReference>
<evidence type="ECO:0000313" key="1">
    <source>
        <dbReference type="EMBL" id="MBP2192973.1"/>
    </source>
</evidence>
<sequence length="272" mass="29865">MTMMDTPPVVTAEPPRPLRGGREVELRLPVGFCDEHGQVHRSITLRKMTGRDEALLADPANQRNGGRLVTALLASCIVRLGDLPNFGRRDVDALYSVDRNYLLIALRSLTFGDELAAAYTCPACGERFETTEHLDDLPTRMLAEGELPEDIQVELRDGYLDQDGTAHTTMTLRLARGDDESAAAPQMRKNASLGKNALLARCLRGLGEMPAHRMEALGTKIFADLTLGDRRLIDKAFNEAAPGIDLVRELDCPACGHEIRASLDMTNFLAPE</sequence>
<name>A0ABS4QN58_9NOCA</name>
<dbReference type="Proteomes" id="UP001519325">
    <property type="component" value="Unassembled WGS sequence"/>
</dbReference>
<evidence type="ECO:0000313" key="2">
    <source>
        <dbReference type="Proteomes" id="UP001519325"/>
    </source>
</evidence>